<organism evidence="1 2">
    <name type="scientific">Effusibacillus lacus</name>
    <dbReference type="NCBI Taxonomy" id="1348429"/>
    <lineage>
        <taxon>Bacteria</taxon>
        <taxon>Bacillati</taxon>
        <taxon>Bacillota</taxon>
        <taxon>Bacilli</taxon>
        <taxon>Bacillales</taxon>
        <taxon>Alicyclobacillaceae</taxon>
        <taxon>Effusibacillus</taxon>
    </lineage>
</organism>
<name>A0A292YLR0_9BACL</name>
<accession>A0A292YLR0</accession>
<evidence type="ECO:0000313" key="1">
    <source>
        <dbReference type="EMBL" id="GAX92027.1"/>
    </source>
</evidence>
<gene>
    <name evidence="1" type="ORF">EFBL_3718</name>
</gene>
<reference evidence="2" key="1">
    <citation type="submission" date="2017-07" db="EMBL/GenBank/DDBJ databases">
        <title>Draft genome sequence of Effusibacillus lacus strain skLN1.</title>
        <authorList>
            <person name="Watanabe M."/>
            <person name="Kojima H."/>
            <person name="Fukui M."/>
        </authorList>
    </citation>
    <scope>NUCLEOTIDE SEQUENCE [LARGE SCALE GENOMIC DNA]</scope>
    <source>
        <strain evidence="2">skLN1</strain>
    </source>
</reference>
<dbReference type="AlphaFoldDB" id="A0A292YLR0"/>
<proteinExistence type="predicted"/>
<dbReference type="Proteomes" id="UP000217785">
    <property type="component" value="Unassembled WGS sequence"/>
</dbReference>
<keyword evidence="2" id="KW-1185">Reference proteome</keyword>
<dbReference type="EMBL" id="BDUF01000121">
    <property type="protein sequence ID" value="GAX92027.1"/>
    <property type="molecule type" value="Genomic_DNA"/>
</dbReference>
<comment type="caution">
    <text evidence="1">The sequence shown here is derived from an EMBL/GenBank/DDBJ whole genome shotgun (WGS) entry which is preliminary data.</text>
</comment>
<protein>
    <submittedName>
        <fullName evidence="1">Uncharacterized protein</fullName>
    </submittedName>
</protein>
<sequence>MALVTKVGYFCTAGHTELGGLNAFLTKINPRLKWVRCFPTKIKEAPKLNRNYPEFPAEQEGRTGNKLVNEMVKRIRAFAVHRQFDLLLLIDDLDCRFNGSELTRENNFDSIQQRVNEAAGEVVSFEVLYASPEVTVYHRLKAL</sequence>
<evidence type="ECO:0000313" key="2">
    <source>
        <dbReference type="Proteomes" id="UP000217785"/>
    </source>
</evidence>